<keyword evidence="5 6" id="KW-0961">Cell wall biogenesis/degradation</keyword>
<dbReference type="EMBL" id="BKZW01000002">
    <property type="protein sequence ID" value="GER90361.1"/>
    <property type="molecule type" value="Genomic_DNA"/>
</dbReference>
<dbReference type="Gene3D" id="2.30.30.40">
    <property type="entry name" value="SH3 Domains"/>
    <property type="match status" value="1"/>
</dbReference>
<dbReference type="GO" id="GO:0018104">
    <property type="term" value="P:peptidoglycan-protein cross-linking"/>
    <property type="evidence" value="ECO:0007669"/>
    <property type="project" value="TreeGrafter"/>
</dbReference>
<dbReference type="GO" id="GO:0016740">
    <property type="term" value="F:transferase activity"/>
    <property type="evidence" value="ECO:0007669"/>
    <property type="project" value="UniProtKB-KW"/>
</dbReference>
<evidence type="ECO:0000256" key="4">
    <source>
        <dbReference type="ARBA" id="ARBA00022984"/>
    </source>
</evidence>
<proteinExistence type="predicted"/>
<dbReference type="GO" id="GO:0005576">
    <property type="term" value="C:extracellular region"/>
    <property type="evidence" value="ECO:0007669"/>
    <property type="project" value="TreeGrafter"/>
</dbReference>
<dbReference type="SUPFAM" id="SSF141523">
    <property type="entry name" value="L,D-transpeptidase catalytic domain-like"/>
    <property type="match status" value="1"/>
</dbReference>
<evidence type="ECO:0000256" key="8">
    <source>
        <dbReference type="SAM" id="Phobius"/>
    </source>
</evidence>
<dbReference type="PANTHER" id="PTHR30582">
    <property type="entry name" value="L,D-TRANSPEPTIDASE"/>
    <property type="match status" value="1"/>
</dbReference>
<evidence type="ECO:0000256" key="2">
    <source>
        <dbReference type="ARBA" id="ARBA00022679"/>
    </source>
</evidence>
<name>A0A5J4KV86_9CHLR</name>
<evidence type="ECO:0000313" key="12">
    <source>
        <dbReference type="Proteomes" id="UP000326912"/>
    </source>
</evidence>
<keyword evidence="2" id="KW-0808">Transferase</keyword>
<dbReference type="PANTHER" id="PTHR30582:SF2">
    <property type="entry name" value="L,D-TRANSPEPTIDASE YCIB-RELATED"/>
    <property type="match status" value="1"/>
</dbReference>
<evidence type="ECO:0000259" key="10">
    <source>
        <dbReference type="PROSITE" id="PS52029"/>
    </source>
</evidence>
<feature type="active site" description="Proton donor/acceptor" evidence="6">
    <location>
        <position position="279"/>
    </location>
</feature>
<dbReference type="PROSITE" id="PS51781">
    <property type="entry name" value="SH3B"/>
    <property type="match status" value="1"/>
</dbReference>
<sequence>MKNYLKTISITLIVVMVLVGTVMFVIFNPFAALATSNTHNQTANTTPISSPYVDGQKATATPKNKEIPQAAIPTPTKVVKPTPTPTKVVEPTPTPAPAVPLVNWDNAPSTKYATKPSNVRSTPYTSGDIVSTLDTGAEVTIYGSINGEAISTSPVWYRISDRNSAPEYIYSGLVTSEKPAPAPAPAGSNANCAGTQGQVVDVNLSAQWATFCNNGKMDNSFAITSGQPDLPTPVGVYHVFSKQSPTTFYSPWPVGSPYYYEPTHINYALEFKEGGFFLHDAWWRSTYGPGTNVPHTDPVYGDMTGTHGCVVMSTAQAEWLYGWAPSAPQSTFTSSSGGLHDQYFSLSDTLRDGST</sequence>
<reference evidence="11 12" key="1">
    <citation type="submission" date="2019-10" db="EMBL/GenBank/DDBJ databases">
        <title>Dictyobacter vulcani sp. nov., within the class Ktedonobacteria, isolated from soil of volcanic Mt. Zao.</title>
        <authorList>
            <person name="Zheng Y."/>
            <person name="Wang C.M."/>
            <person name="Sakai Y."/>
            <person name="Abe K."/>
            <person name="Yokota A."/>
            <person name="Yabe S."/>
        </authorList>
    </citation>
    <scope>NUCLEOTIDE SEQUENCE [LARGE SCALE GENOMIC DNA]</scope>
    <source>
        <strain evidence="11 12">W12</strain>
    </source>
</reference>
<evidence type="ECO:0000256" key="6">
    <source>
        <dbReference type="PROSITE-ProRule" id="PRU01373"/>
    </source>
</evidence>
<dbReference type="GO" id="GO:0071555">
    <property type="term" value="P:cell wall organization"/>
    <property type="evidence" value="ECO:0007669"/>
    <property type="project" value="UniProtKB-UniRule"/>
</dbReference>
<dbReference type="CDD" id="cd16913">
    <property type="entry name" value="YkuD_like"/>
    <property type="match status" value="1"/>
</dbReference>
<comment type="caution">
    <text evidence="11">The sequence shown here is derived from an EMBL/GenBank/DDBJ whole genome shotgun (WGS) entry which is preliminary data.</text>
</comment>
<feature type="active site" description="Nucleophile" evidence="6">
    <location>
        <position position="309"/>
    </location>
</feature>
<dbReference type="GO" id="GO:0071972">
    <property type="term" value="F:peptidoglycan L,D-transpeptidase activity"/>
    <property type="evidence" value="ECO:0007669"/>
    <property type="project" value="TreeGrafter"/>
</dbReference>
<keyword evidence="12" id="KW-1185">Reference proteome</keyword>
<dbReference type="Proteomes" id="UP000326912">
    <property type="component" value="Unassembled WGS sequence"/>
</dbReference>
<dbReference type="Pfam" id="PF03734">
    <property type="entry name" value="YkuD"/>
    <property type="match status" value="1"/>
</dbReference>
<dbReference type="InterPro" id="IPR050979">
    <property type="entry name" value="LD-transpeptidase"/>
</dbReference>
<dbReference type="InterPro" id="IPR003646">
    <property type="entry name" value="SH3-like_bac-type"/>
</dbReference>
<keyword evidence="8" id="KW-0812">Transmembrane</keyword>
<feature type="domain" description="L,D-TPase catalytic" evidence="10">
    <location>
        <begin position="198"/>
        <end position="332"/>
    </location>
</feature>
<dbReference type="SMART" id="SM00287">
    <property type="entry name" value="SH3b"/>
    <property type="match status" value="1"/>
</dbReference>
<keyword evidence="4 6" id="KW-0573">Peptidoglycan synthesis</keyword>
<gene>
    <name evidence="11" type="ORF">KDW_45230</name>
</gene>
<keyword evidence="3 6" id="KW-0133">Cell shape</keyword>
<dbReference type="Gene3D" id="2.40.440.10">
    <property type="entry name" value="L,D-transpeptidase catalytic domain-like"/>
    <property type="match status" value="1"/>
</dbReference>
<organism evidence="11 12">
    <name type="scientific">Dictyobacter vulcani</name>
    <dbReference type="NCBI Taxonomy" id="2607529"/>
    <lineage>
        <taxon>Bacteria</taxon>
        <taxon>Bacillati</taxon>
        <taxon>Chloroflexota</taxon>
        <taxon>Ktedonobacteria</taxon>
        <taxon>Ktedonobacterales</taxon>
        <taxon>Dictyobacteraceae</taxon>
        <taxon>Dictyobacter</taxon>
    </lineage>
</organism>
<feature type="domain" description="SH3b" evidence="9">
    <location>
        <begin position="108"/>
        <end position="178"/>
    </location>
</feature>
<dbReference type="InterPro" id="IPR038063">
    <property type="entry name" value="Transpep_catalytic_dom"/>
</dbReference>
<evidence type="ECO:0000256" key="7">
    <source>
        <dbReference type="SAM" id="MobiDB-lite"/>
    </source>
</evidence>
<evidence type="ECO:0000259" key="9">
    <source>
        <dbReference type="PROSITE" id="PS51781"/>
    </source>
</evidence>
<comment type="pathway">
    <text evidence="1 6">Cell wall biogenesis; peptidoglycan biosynthesis.</text>
</comment>
<dbReference type="PROSITE" id="PS52029">
    <property type="entry name" value="LD_TPASE"/>
    <property type="match status" value="1"/>
</dbReference>
<feature type="region of interest" description="Disordered" evidence="7">
    <location>
        <begin position="43"/>
        <end position="94"/>
    </location>
</feature>
<evidence type="ECO:0000256" key="3">
    <source>
        <dbReference type="ARBA" id="ARBA00022960"/>
    </source>
</evidence>
<keyword evidence="8" id="KW-1133">Transmembrane helix</keyword>
<evidence type="ECO:0000313" key="11">
    <source>
        <dbReference type="EMBL" id="GER90361.1"/>
    </source>
</evidence>
<dbReference type="UniPathway" id="UPA00219"/>
<feature type="compositionally biased region" description="Low complexity" evidence="7">
    <location>
        <begin position="73"/>
        <end position="91"/>
    </location>
</feature>
<feature type="transmembrane region" description="Helical" evidence="8">
    <location>
        <begin position="12"/>
        <end position="34"/>
    </location>
</feature>
<dbReference type="GO" id="GO:0008360">
    <property type="term" value="P:regulation of cell shape"/>
    <property type="evidence" value="ECO:0007669"/>
    <property type="project" value="UniProtKB-UniRule"/>
</dbReference>
<dbReference type="InterPro" id="IPR005490">
    <property type="entry name" value="LD_TPept_cat_dom"/>
</dbReference>
<evidence type="ECO:0000256" key="1">
    <source>
        <dbReference type="ARBA" id="ARBA00004752"/>
    </source>
</evidence>
<protein>
    <submittedName>
        <fullName evidence="11">Uncharacterized protein</fullName>
    </submittedName>
</protein>
<evidence type="ECO:0000256" key="5">
    <source>
        <dbReference type="ARBA" id="ARBA00023316"/>
    </source>
</evidence>
<dbReference type="Pfam" id="PF08239">
    <property type="entry name" value="SH3_3"/>
    <property type="match status" value="1"/>
</dbReference>
<accession>A0A5J4KV86</accession>
<keyword evidence="8" id="KW-0472">Membrane</keyword>
<dbReference type="AlphaFoldDB" id="A0A5J4KV86"/>